<name>A0A949K203_9FIRM</name>
<protein>
    <submittedName>
        <fullName evidence="2">DUF2156 domain-containing protein</fullName>
    </submittedName>
</protein>
<dbReference type="PANTHER" id="PTHR41373">
    <property type="entry name" value="DUF2156 DOMAIN-CONTAINING PROTEIN"/>
    <property type="match status" value="1"/>
</dbReference>
<keyword evidence="3" id="KW-1185">Reference proteome</keyword>
<proteinExistence type="predicted"/>
<gene>
    <name evidence="2" type="ORF">KTH89_15065</name>
</gene>
<dbReference type="Proteomes" id="UP000712157">
    <property type="component" value="Unassembled WGS sequence"/>
</dbReference>
<dbReference type="SUPFAM" id="SSF55729">
    <property type="entry name" value="Acyl-CoA N-acyltransferases (Nat)"/>
    <property type="match status" value="2"/>
</dbReference>
<dbReference type="InterPro" id="IPR016181">
    <property type="entry name" value="Acyl_CoA_acyltransferase"/>
</dbReference>
<feature type="domain" description="Phosphatidylglycerol lysyltransferase C-terminal" evidence="1">
    <location>
        <begin position="26"/>
        <end position="286"/>
    </location>
</feature>
<sequence>MEIEFKKIALEDRDLVTKYLWASQVRSCEETFANTYLWSRQYPIEFAIVDEMLVFKTIEENPSFDFPRGQGDLKGCMDKMMDYYEEKGYPFRMHLVTEEDFAKLEALYPGKLKIEYDRDVADYVYETEKLITLAGKKYHGKRNHINKFRELYPDWVYEKITDENLDDAFQMALKWRHENACDQDEEKRLELCVTMNALRLLKELHLSGGLIRAKGQVVAIAIGEPVSEDTFVVHNEKAFADVPGAYPMINQQFAAHEAKDYKYTNREEDTGSEGLRKAKLSYRPEILLQKGVVTYA</sequence>
<dbReference type="InterPro" id="IPR024320">
    <property type="entry name" value="LPG_synthase_C"/>
</dbReference>
<evidence type="ECO:0000313" key="3">
    <source>
        <dbReference type="Proteomes" id="UP000712157"/>
    </source>
</evidence>
<dbReference type="EMBL" id="JAHQCW010000026">
    <property type="protein sequence ID" value="MBU9737862.1"/>
    <property type="molecule type" value="Genomic_DNA"/>
</dbReference>
<evidence type="ECO:0000259" key="1">
    <source>
        <dbReference type="Pfam" id="PF09924"/>
    </source>
</evidence>
<dbReference type="RefSeq" id="WP_158348830.1">
    <property type="nucleotide sequence ID" value="NZ_JAHQCW010000026.1"/>
</dbReference>
<dbReference type="PIRSF" id="PIRSF018688">
    <property type="entry name" value="UCP018688"/>
    <property type="match status" value="1"/>
</dbReference>
<dbReference type="InterPro" id="IPR016732">
    <property type="entry name" value="UCP018688"/>
</dbReference>
<organism evidence="2 3">
    <name type="scientific">Diplocloster agilis</name>
    <dbReference type="NCBI Taxonomy" id="2850323"/>
    <lineage>
        <taxon>Bacteria</taxon>
        <taxon>Bacillati</taxon>
        <taxon>Bacillota</taxon>
        <taxon>Clostridia</taxon>
        <taxon>Lachnospirales</taxon>
        <taxon>Lachnospiraceae</taxon>
        <taxon>Diplocloster</taxon>
    </lineage>
</organism>
<reference evidence="2" key="1">
    <citation type="submission" date="2021-06" db="EMBL/GenBank/DDBJ databases">
        <title>Description of novel taxa of the family Lachnospiraceae.</title>
        <authorList>
            <person name="Chaplin A.V."/>
            <person name="Sokolova S.R."/>
            <person name="Pikina A.P."/>
            <person name="Korzhanova M."/>
            <person name="Belova V."/>
            <person name="Korostin D."/>
            <person name="Efimov B.A."/>
        </authorList>
    </citation>
    <scope>NUCLEOTIDE SEQUENCE</scope>
    <source>
        <strain evidence="2">ASD5720</strain>
    </source>
</reference>
<comment type="caution">
    <text evidence="2">The sequence shown here is derived from an EMBL/GenBank/DDBJ whole genome shotgun (WGS) entry which is preliminary data.</text>
</comment>
<dbReference type="PANTHER" id="PTHR41373:SF1">
    <property type="entry name" value="PHOSPHATIDYLGLYCEROL LYSYLTRANSFERASE C-TERMINAL DOMAIN-CONTAINING PROTEIN"/>
    <property type="match status" value="1"/>
</dbReference>
<dbReference type="AlphaFoldDB" id="A0A949K203"/>
<dbReference type="Gene3D" id="3.40.630.30">
    <property type="match status" value="1"/>
</dbReference>
<dbReference type="Pfam" id="PF09924">
    <property type="entry name" value="LPG_synthase_C"/>
    <property type="match status" value="1"/>
</dbReference>
<evidence type="ECO:0000313" key="2">
    <source>
        <dbReference type="EMBL" id="MBU9737862.1"/>
    </source>
</evidence>
<accession>A0A949K203</accession>